<feature type="chain" id="PRO_5018015526" description="Peptidoglycan-binding protein LysM" evidence="1">
    <location>
        <begin position="25"/>
        <end position="181"/>
    </location>
</feature>
<comment type="caution">
    <text evidence="2">The sequence shown here is derived from an EMBL/GenBank/DDBJ whole genome shotgun (WGS) entry which is preliminary data.</text>
</comment>
<evidence type="ECO:0000313" key="3">
    <source>
        <dbReference type="Proteomes" id="UP000280368"/>
    </source>
</evidence>
<proteinExistence type="predicted"/>
<keyword evidence="3" id="KW-1185">Reference proteome</keyword>
<sequence length="181" mass="18992">MTKQIFNAVLILIALILGSTNLFAQSNATSVTTTVNIILAEVISIDNGSIANGGVVNFSYFTASDYNNTKNLTIENSLVVTSSNNFDVKVKAEGENFISEAGTIPVGVLQVKAVSGGSMIGTLNDITLSTTEQILVGNANPGAQRTLSIDYSIPANKARTELLGKAPGTYTQRVKFTATAL</sequence>
<gene>
    <name evidence="2" type="ORF">BC961_1569</name>
</gene>
<protein>
    <recommendedName>
        <fullName evidence="4">Peptidoglycan-binding protein LysM</fullName>
    </recommendedName>
</protein>
<name>A0A3L9ZU44_9FLAO</name>
<dbReference type="RefSeq" id="WP_121925253.1">
    <property type="nucleotide sequence ID" value="NZ_CBCSGA010000003.1"/>
</dbReference>
<dbReference type="AlphaFoldDB" id="A0A3L9ZU44"/>
<organism evidence="2 3">
    <name type="scientific">Flavobacterium weaverense</name>
    <dbReference type="NCBI Taxonomy" id="271156"/>
    <lineage>
        <taxon>Bacteria</taxon>
        <taxon>Pseudomonadati</taxon>
        <taxon>Bacteroidota</taxon>
        <taxon>Flavobacteriia</taxon>
        <taxon>Flavobacteriales</taxon>
        <taxon>Flavobacteriaceae</taxon>
        <taxon>Flavobacterium</taxon>
    </lineage>
</organism>
<dbReference type="EMBL" id="REFH01000009">
    <property type="protein sequence ID" value="RMA75870.1"/>
    <property type="molecule type" value="Genomic_DNA"/>
</dbReference>
<evidence type="ECO:0000313" key="2">
    <source>
        <dbReference type="EMBL" id="RMA75870.1"/>
    </source>
</evidence>
<reference evidence="2 3" key="1">
    <citation type="submission" date="2018-10" db="EMBL/GenBank/DDBJ databases">
        <title>Genomic Encyclopedia of Archaeal and Bacterial Type Strains, Phase II (KMG-II): from individual species to whole genera.</title>
        <authorList>
            <person name="Goeker M."/>
        </authorList>
    </citation>
    <scope>NUCLEOTIDE SEQUENCE [LARGE SCALE GENOMIC DNA]</scope>
    <source>
        <strain evidence="2 3">DSM 19727</strain>
    </source>
</reference>
<evidence type="ECO:0008006" key="4">
    <source>
        <dbReference type="Google" id="ProtNLM"/>
    </source>
</evidence>
<evidence type="ECO:0000256" key="1">
    <source>
        <dbReference type="SAM" id="SignalP"/>
    </source>
</evidence>
<dbReference type="OrthoDB" id="709039at2"/>
<accession>A0A3L9ZU44</accession>
<dbReference type="Proteomes" id="UP000280368">
    <property type="component" value="Unassembled WGS sequence"/>
</dbReference>
<feature type="signal peptide" evidence="1">
    <location>
        <begin position="1"/>
        <end position="24"/>
    </location>
</feature>
<keyword evidence="1" id="KW-0732">Signal</keyword>